<evidence type="ECO:0000259" key="4">
    <source>
        <dbReference type="PROSITE" id="PS51077"/>
    </source>
</evidence>
<feature type="domain" description="IclR-ED" evidence="5">
    <location>
        <begin position="82"/>
        <end position="264"/>
    </location>
</feature>
<dbReference type="InterPro" id="IPR005471">
    <property type="entry name" value="Tscrpt_reg_IclR_N"/>
</dbReference>
<sequence>MDSPAQSARPPRKSGEDSLKSLNKVAKILDCFDLNRRSLSLAEICEITGFPRSTTHRLAASMREVGFLEQEHERDAYRLGLRLFELGSTVLANLELHREGSAIVNALHQLTNRTVHLAVFDGQRAVVIQRTESGKDGMTPSSFVENSPAYCTSVGKAILAHQDEETVDRVIALGLKPLTDTTLTDPDALRADLAATRERGYSLDDGEHQPSLRCVGAPIRNASGRVFAAISVSAPVWELGSTRIEDFSQVVTYHANLISQRLGYNR</sequence>
<evidence type="ECO:0000259" key="5">
    <source>
        <dbReference type="PROSITE" id="PS51078"/>
    </source>
</evidence>
<dbReference type="EMBL" id="JBHRTB010000010">
    <property type="protein sequence ID" value="MFC3145520.1"/>
    <property type="molecule type" value="Genomic_DNA"/>
</dbReference>
<evidence type="ECO:0000256" key="3">
    <source>
        <dbReference type="ARBA" id="ARBA00023163"/>
    </source>
</evidence>
<dbReference type="InterPro" id="IPR050707">
    <property type="entry name" value="HTH_MetabolicPath_Reg"/>
</dbReference>
<dbReference type="Pfam" id="PF09339">
    <property type="entry name" value="HTH_IclR"/>
    <property type="match status" value="1"/>
</dbReference>
<dbReference type="Gene3D" id="3.30.450.40">
    <property type="match status" value="1"/>
</dbReference>
<dbReference type="PANTHER" id="PTHR30136">
    <property type="entry name" value="HELIX-TURN-HELIX TRANSCRIPTIONAL REGULATOR, ICLR FAMILY"/>
    <property type="match status" value="1"/>
</dbReference>
<feature type="domain" description="HTH iclR-type" evidence="4">
    <location>
        <begin position="19"/>
        <end position="81"/>
    </location>
</feature>
<protein>
    <submittedName>
        <fullName evidence="6">IclR family transcriptional regulator</fullName>
    </submittedName>
</protein>
<evidence type="ECO:0000313" key="6">
    <source>
        <dbReference type="EMBL" id="MFC3145520.1"/>
    </source>
</evidence>
<dbReference type="Pfam" id="PF01614">
    <property type="entry name" value="IclR_C"/>
    <property type="match status" value="1"/>
</dbReference>
<name>A0ABV7GZW9_9RHOB</name>
<dbReference type="PROSITE" id="PS51078">
    <property type="entry name" value="ICLR_ED"/>
    <property type="match status" value="1"/>
</dbReference>
<gene>
    <name evidence="6" type="ORF">ACFOGP_22555</name>
</gene>
<dbReference type="PANTHER" id="PTHR30136:SF35">
    <property type="entry name" value="HTH-TYPE TRANSCRIPTIONAL REGULATOR RV1719"/>
    <property type="match status" value="1"/>
</dbReference>
<dbReference type="InterPro" id="IPR029016">
    <property type="entry name" value="GAF-like_dom_sf"/>
</dbReference>
<dbReference type="Gene3D" id="1.10.10.10">
    <property type="entry name" value="Winged helix-like DNA-binding domain superfamily/Winged helix DNA-binding domain"/>
    <property type="match status" value="1"/>
</dbReference>
<keyword evidence="3" id="KW-0804">Transcription</keyword>
<dbReference type="Proteomes" id="UP001595632">
    <property type="component" value="Unassembled WGS sequence"/>
</dbReference>
<keyword evidence="7" id="KW-1185">Reference proteome</keyword>
<evidence type="ECO:0000313" key="7">
    <source>
        <dbReference type="Proteomes" id="UP001595632"/>
    </source>
</evidence>
<dbReference type="SMART" id="SM00346">
    <property type="entry name" value="HTH_ICLR"/>
    <property type="match status" value="1"/>
</dbReference>
<evidence type="ECO:0000256" key="1">
    <source>
        <dbReference type="ARBA" id="ARBA00023015"/>
    </source>
</evidence>
<dbReference type="InterPro" id="IPR036388">
    <property type="entry name" value="WH-like_DNA-bd_sf"/>
</dbReference>
<reference evidence="7" key="1">
    <citation type="journal article" date="2019" name="Int. J. Syst. Evol. Microbiol.">
        <title>The Global Catalogue of Microorganisms (GCM) 10K type strain sequencing project: providing services to taxonomists for standard genome sequencing and annotation.</title>
        <authorList>
            <consortium name="The Broad Institute Genomics Platform"/>
            <consortium name="The Broad Institute Genome Sequencing Center for Infectious Disease"/>
            <person name="Wu L."/>
            <person name="Ma J."/>
        </authorList>
    </citation>
    <scope>NUCLEOTIDE SEQUENCE [LARGE SCALE GENOMIC DNA]</scope>
    <source>
        <strain evidence="7">KCTC 52366</strain>
    </source>
</reference>
<evidence type="ECO:0000256" key="2">
    <source>
        <dbReference type="ARBA" id="ARBA00023125"/>
    </source>
</evidence>
<keyword evidence="1" id="KW-0805">Transcription regulation</keyword>
<dbReference type="SUPFAM" id="SSF55781">
    <property type="entry name" value="GAF domain-like"/>
    <property type="match status" value="1"/>
</dbReference>
<comment type="caution">
    <text evidence="6">The sequence shown here is derived from an EMBL/GenBank/DDBJ whole genome shotgun (WGS) entry which is preliminary data.</text>
</comment>
<dbReference type="RefSeq" id="WP_275632475.1">
    <property type="nucleotide sequence ID" value="NZ_JARGYD010000003.1"/>
</dbReference>
<dbReference type="PROSITE" id="PS51077">
    <property type="entry name" value="HTH_ICLR"/>
    <property type="match status" value="1"/>
</dbReference>
<organism evidence="6 7">
    <name type="scientific">Psychromarinibacter halotolerans</name>
    <dbReference type="NCBI Taxonomy" id="1775175"/>
    <lineage>
        <taxon>Bacteria</taxon>
        <taxon>Pseudomonadati</taxon>
        <taxon>Pseudomonadota</taxon>
        <taxon>Alphaproteobacteria</taxon>
        <taxon>Rhodobacterales</taxon>
        <taxon>Paracoccaceae</taxon>
        <taxon>Psychromarinibacter</taxon>
    </lineage>
</organism>
<dbReference type="InterPro" id="IPR014757">
    <property type="entry name" value="Tscrpt_reg_IclR_C"/>
</dbReference>
<accession>A0ABV7GZW9</accession>
<keyword evidence="2" id="KW-0238">DNA-binding</keyword>
<dbReference type="SUPFAM" id="SSF46785">
    <property type="entry name" value="Winged helix' DNA-binding domain"/>
    <property type="match status" value="1"/>
</dbReference>
<dbReference type="InterPro" id="IPR036390">
    <property type="entry name" value="WH_DNA-bd_sf"/>
</dbReference>
<proteinExistence type="predicted"/>